<accession>A0AAE4GFP8</accession>
<comment type="caution">
    <text evidence="1">The sequence shown here is derived from an EMBL/GenBank/DDBJ whole genome shotgun (WGS) entry which is preliminary data.</text>
</comment>
<dbReference type="AlphaFoldDB" id="A0AAE4GFP8"/>
<evidence type="ECO:0000313" key="1">
    <source>
        <dbReference type="EMBL" id="MDT0341012.1"/>
    </source>
</evidence>
<dbReference type="InterPro" id="IPR046507">
    <property type="entry name" value="DUF6685"/>
</dbReference>
<organism evidence="1">
    <name type="scientific">Herbaspirillum huttiense subsp. nephrolepidis</name>
    <dbReference type="NCBI Taxonomy" id="3075126"/>
    <lineage>
        <taxon>Bacteria</taxon>
        <taxon>Pseudomonadati</taxon>
        <taxon>Pseudomonadota</taxon>
        <taxon>Betaproteobacteria</taxon>
        <taxon>Burkholderiales</taxon>
        <taxon>Oxalobacteraceae</taxon>
        <taxon>Herbaspirillum</taxon>
    </lineage>
</organism>
<proteinExistence type="predicted"/>
<gene>
    <name evidence="1" type="ORF">RJN63_29580</name>
</gene>
<name>A0AAE4GFP8_9BURK</name>
<dbReference type="Pfam" id="PF20390">
    <property type="entry name" value="DUF6685"/>
    <property type="match status" value="1"/>
</dbReference>
<dbReference type="EMBL" id="JAVRAA010000037">
    <property type="protein sequence ID" value="MDT0341012.1"/>
    <property type="molecule type" value="Genomic_DNA"/>
</dbReference>
<protein>
    <submittedName>
        <fullName evidence="1">Uncharacterized protein</fullName>
    </submittedName>
</protein>
<reference evidence="1" key="1">
    <citation type="submission" date="2023-02" db="EMBL/GenBank/DDBJ databases">
        <title>Description of Herbaspirillum huttiense subsp. nephrolepsisexaltata and Herbaspirillum huttiense subsp. lycopersicon.</title>
        <authorList>
            <person name="Poudel M."/>
            <person name="Sharma A."/>
            <person name="Goss E."/>
            <person name="Tapia J.H."/>
            <person name="Harmon C.M."/>
            <person name="Jones J.B."/>
        </authorList>
    </citation>
    <scope>NUCLEOTIDE SEQUENCE</scope>
    <source>
        <strain evidence="1">NC40101</strain>
    </source>
</reference>
<sequence>MFLIHRLADTFFSGFGYPENVKRILKTRPEILSFEPTLARGVDHDSVVRWDQFAQDVVSMATGDSGLYGRSQWAERENLPKLSCQTVTEKWSCDIADVTALSSCKTPLANYVSLDALAEHKCTDLIEQISHENLAKNLAHREILIIHEGESTSAHFQRYDWDDRLFLINGNGAHHFAAARYIALRLPQPVTLQGKCCDERINIAAVRAMCAEFEIFALRGLPILLNEFAEAMSQFGAPWLMARMPSPYGHDCQAIFLPKCKRRSSVVAQVLRQAGAFDITGHLQSLCTTPKKMSGLL</sequence>
<dbReference type="RefSeq" id="WP_284076802.1">
    <property type="nucleotide sequence ID" value="NZ_JAVLSM010000029.1"/>
</dbReference>